<evidence type="ECO:0000259" key="4">
    <source>
        <dbReference type="Pfam" id="PF01755"/>
    </source>
</evidence>
<dbReference type="Proteomes" id="UP001174908">
    <property type="component" value="Unassembled WGS sequence"/>
</dbReference>
<evidence type="ECO:0000256" key="3">
    <source>
        <dbReference type="ARBA" id="ARBA00022985"/>
    </source>
</evidence>
<reference evidence="5" key="1">
    <citation type="submission" date="2023-06" db="EMBL/GenBank/DDBJ databases">
        <authorList>
            <person name="Jiang Y."/>
            <person name="Liu Q."/>
        </authorList>
    </citation>
    <scope>NUCLEOTIDE SEQUENCE</scope>
    <source>
        <strain evidence="5">CGMCC 1.12089</strain>
    </source>
</reference>
<feature type="domain" description="Glycosyl transferase family 25" evidence="4">
    <location>
        <begin position="6"/>
        <end position="123"/>
    </location>
</feature>
<dbReference type="Pfam" id="PF01755">
    <property type="entry name" value="Glyco_transf_25"/>
    <property type="match status" value="1"/>
</dbReference>
<proteinExistence type="predicted"/>
<keyword evidence="3" id="KW-0448">Lipopolysaccharide biosynthesis</keyword>
<dbReference type="EMBL" id="JASZYV010000003">
    <property type="protein sequence ID" value="MDM0045556.1"/>
    <property type="molecule type" value="Genomic_DNA"/>
</dbReference>
<comment type="pathway">
    <text evidence="1">Bacterial outer membrane biogenesis; lipooligosaccharide biosynthesis.</text>
</comment>
<dbReference type="InterPro" id="IPR002654">
    <property type="entry name" value="Glyco_trans_25"/>
</dbReference>
<keyword evidence="6" id="KW-1185">Reference proteome</keyword>
<organism evidence="5 6">
    <name type="scientific">Variovorax dokdonensis</name>
    <dbReference type="NCBI Taxonomy" id="344883"/>
    <lineage>
        <taxon>Bacteria</taxon>
        <taxon>Pseudomonadati</taxon>
        <taxon>Pseudomonadota</taxon>
        <taxon>Betaproteobacteria</taxon>
        <taxon>Burkholderiales</taxon>
        <taxon>Comamonadaceae</taxon>
        <taxon>Variovorax</taxon>
    </lineage>
</organism>
<evidence type="ECO:0000256" key="2">
    <source>
        <dbReference type="ARBA" id="ARBA00005222"/>
    </source>
</evidence>
<name>A0ABT7NC75_9BURK</name>
<dbReference type="CDD" id="cd06532">
    <property type="entry name" value="Glyco_transf_25"/>
    <property type="match status" value="1"/>
</dbReference>
<gene>
    <name evidence="5" type="ORF">QTH91_13770</name>
</gene>
<accession>A0ABT7NC75</accession>
<evidence type="ECO:0000313" key="6">
    <source>
        <dbReference type="Proteomes" id="UP001174908"/>
    </source>
</evidence>
<evidence type="ECO:0000313" key="5">
    <source>
        <dbReference type="EMBL" id="MDM0045556.1"/>
    </source>
</evidence>
<comment type="caution">
    <text evidence="5">The sequence shown here is derived from an EMBL/GenBank/DDBJ whole genome shotgun (WGS) entry which is preliminary data.</text>
</comment>
<protein>
    <submittedName>
        <fullName evidence="5">Glycosyltransferase family 25 protein</fullName>
    </submittedName>
</protein>
<evidence type="ECO:0000256" key="1">
    <source>
        <dbReference type="ARBA" id="ARBA00005068"/>
    </source>
</evidence>
<comment type="pathway">
    <text evidence="2">Glycan metabolism; lacto-N-neotetraose biosynthesis.</text>
</comment>
<sequence>MRADFQTFLINLDRSEDRLRTMRQRLERAGLPWQRVAAVDGKTLDLRNLREVDERGFRRRHGKRLNPAEVGCYLSHIKALKAFLDGPWTWALILEDDADFPDDFGTLIEQLLERSDQWDVLKLSSFHGGSPVPVAELPGSRRLAVPLARLMNANCILFNRHAARVLLKRLLPMTLPYDHALEQAFVFGLRLRTITPIPCPAETGLPSTIGDRAQLRPFKLRWYKRLPAMGFRMSMETRRVVFGLKQVLSAGKSARPD</sequence>
<dbReference type="RefSeq" id="WP_286660684.1">
    <property type="nucleotide sequence ID" value="NZ_JASZYV010000003.1"/>
</dbReference>